<name>A0A3N1XZM8_9FIRM</name>
<dbReference type="Proteomes" id="UP000273083">
    <property type="component" value="Unassembled WGS sequence"/>
</dbReference>
<dbReference type="EMBL" id="RJVG01000001">
    <property type="protein sequence ID" value="ROR31728.1"/>
    <property type="molecule type" value="Genomic_DNA"/>
</dbReference>
<accession>A0A3N1XZM8</accession>
<sequence>MRNNLDKATVAQNVSIFEGRNARNEFCYRKLPEVGIYILFNEVIKSHDKSGSPYRGRRGIALVKEYVGNNVYLDVYATPLYTRRECFQKNDIRLGLLEYVVLKDKIFTGIGSGYTREDLDINNPHPDIFSLYCENYKIKEKKYSHG</sequence>
<organism evidence="1 2">
    <name type="scientific">Mobilisporobacter senegalensis</name>
    <dbReference type="NCBI Taxonomy" id="1329262"/>
    <lineage>
        <taxon>Bacteria</taxon>
        <taxon>Bacillati</taxon>
        <taxon>Bacillota</taxon>
        <taxon>Clostridia</taxon>
        <taxon>Lachnospirales</taxon>
        <taxon>Lachnospiraceae</taxon>
        <taxon>Mobilisporobacter</taxon>
    </lineage>
</organism>
<protein>
    <submittedName>
        <fullName evidence="1">Uncharacterized protein</fullName>
    </submittedName>
</protein>
<dbReference type="RefSeq" id="WP_123607817.1">
    <property type="nucleotide sequence ID" value="NZ_RJVG01000001.1"/>
</dbReference>
<evidence type="ECO:0000313" key="2">
    <source>
        <dbReference type="Proteomes" id="UP000273083"/>
    </source>
</evidence>
<reference evidence="1 2" key="1">
    <citation type="submission" date="2018-11" db="EMBL/GenBank/DDBJ databases">
        <title>Genomic Encyclopedia of Type Strains, Phase IV (KMG-IV): sequencing the most valuable type-strain genomes for metagenomic binning, comparative biology and taxonomic classification.</title>
        <authorList>
            <person name="Goeker M."/>
        </authorList>
    </citation>
    <scope>NUCLEOTIDE SEQUENCE [LARGE SCALE GENOMIC DNA]</scope>
    <source>
        <strain evidence="1 2">DSM 26537</strain>
    </source>
</reference>
<keyword evidence="2" id="KW-1185">Reference proteome</keyword>
<dbReference type="AlphaFoldDB" id="A0A3N1XZM8"/>
<comment type="caution">
    <text evidence="1">The sequence shown here is derived from an EMBL/GenBank/DDBJ whole genome shotgun (WGS) entry which is preliminary data.</text>
</comment>
<gene>
    <name evidence="1" type="ORF">EDD66_101346</name>
</gene>
<evidence type="ECO:0000313" key="1">
    <source>
        <dbReference type="EMBL" id="ROR31728.1"/>
    </source>
</evidence>
<proteinExistence type="predicted"/>